<feature type="domain" description="WRKY" evidence="8">
    <location>
        <begin position="139"/>
        <end position="198"/>
    </location>
</feature>
<feature type="compositionally biased region" description="Polar residues" evidence="7">
    <location>
        <begin position="196"/>
        <end position="222"/>
    </location>
</feature>
<dbReference type="PROSITE" id="PS50811">
    <property type="entry name" value="WRKY"/>
    <property type="match status" value="1"/>
</dbReference>
<keyword evidence="5" id="KW-0539">Nucleus</keyword>
<evidence type="ECO:0000256" key="4">
    <source>
        <dbReference type="ARBA" id="ARBA00023163"/>
    </source>
</evidence>
<reference evidence="9 10" key="1">
    <citation type="submission" date="2024-01" db="EMBL/GenBank/DDBJ databases">
        <title>The genomes of 5 underutilized Papilionoideae crops provide insights into root nodulation and disease resistanc.</title>
        <authorList>
            <person name="Jiang F."/>
        </authorList>
    </citation>
    <scope>NUCLEOTIDE SEQUENCE [LARGE SCALE GENOMIC DNA]</scope>
    <source>
        <strain evidence="9">DUOXIRENSHENG_FW03</strain>
        <tissue evidence="9">Leaves</tissue>
    </source>
</reference>
<keyword evidence="6" id="KW-0175">Coiled coil</keyword>
<dbReference type="PANTHER" id="PTHR31429:SF76">
    <property type="entry name" value="WRKY FAMILY TRANSCRIPTION FACTOR-RELATED"/>
    <property type="match status" value="1"/>
</dbReference>
<evidence type="ECO:0000256" key="1">
    <source>
        <dbReference type="ARBA" id="ARBA00004123"/>
    </source>
</evidence>
<dbReference type="SMART" id="SM00774">
    <property type="entry name" value="WRKY"/>
    <property type="match status" value="1"/>
</dbReference>
<accession>A0AAN9SYV4</accession>
<dbReference type="GO" id="GO:0042742">
    <property type="term" value="P:defense response to bacterium"/>
    <property type="evidence" value="ECO:0007669"/>
    <property type="project" value="UniProtKB-ARBA"/>
</dbReference>
<evidence type="ECO:0000313" key="9">
    <source>
        <dbReference type="EMBL" id="KAK7410215.1"/>
    </source>
</evidence>
<dbReference type="Pfam" id="PF03106">
    <property type="entry name" value="WRKY"/>
    <property type="match status" value="1"/>
</dbReference>
<keyword evidence="10" id="KW-1185">Reference proteome</keyword>
<evidence type="ECO:0000256" key="5">
    <source>
        <dbReference type="ARBA" id="ARBA00023242"/>
    </source>
</evidence>
<dbReference type="SUPFAM" id="SSF118290">
    <property type="entry name" value="WRKY DNA-binding domain"/>
    <property type="match status" value="1"/>
</dbReference>
<gene>
    <name evidence="9" type="ORF">VNO78_00824</name>
</gene>
<dbReference type="GO" id="GO:0050832">
    <property type="term" value="P:defense response to fungus"/>
    <property type="evidence" value="ECO:0007669"/>
    <property type="project" value="UniProtKB-ARBA"/>
</dbReference>
<feature type="coiled-coil region" evidence="6">
    <location>
        <begin position="26"/>
        <end position="53"/>
    </location>
</feature>
<dbReference type="Gene3D" id="2.20.25.80">
    <property type="entry name" value="WRKY domain"/>
    <property type="match status" value="1"/>
</dbReference>
<name>A0AAN9SYV4_PSOTE</name>
<dbReference type="PANTHER" id="PTHR31429">
    <property type="entry name" value="WRKY TRANSCRIPTION FACTOR 36-RELATED"/>
    <property type="match status" value="1"/>
</dbReference>
<evidence type="ECO:0000256" key="7">
    <source>
        <dbReference type="SAM" id="MobiDB-lite"/>
    </source>
</evidence>
<keyword evidence="3" id="KW-0238">DNA-binding</keyword>
<organism evidence="9 10">
    <name type="scientific">Psophocarpus tetragonolobus</name>
    <name type="common">Winged bean</name>
    <name type="synonym">Dolichos tetragonolobus</name>
    <dbReference type="NCBI Taxonomy" id="3891"/>
    <lineage>
        <taxon>Eukaryota</taxon>
        <taxon>Viridiplantae</taxon>
        <taxon>Streptophyta</taxon>
        <taxon>Embryophyta</taxon>
        <taxon>Tracheophyta</taxon>
        <taxon>Spermatophyta</taxon>
        <taxon>Magnoliopsida</taxon>
        <taxon>eudicotyledons</taxon>
        <taxon>Gunneridae</taxon>
        <taxon>Pentapetalae</taxon>
        <taxon>rosids</taxon>
        <taxon>fabids</taxon>
        <taxon>Fabales</taxon>
        <taxon>Fabaceae</taxon>
        <taxon>Papilionoideae</taxon>
        <taxon>50 kb inversion clade</taxon>
        <taxon>NPAAA clade</taxon>
        <taxon>indigoferoid/millettioid clade</taxon>
        <taxon>Phaseoleae</taxon>
        <taxon>Psophocarpus</taxon>
    </lineage>
</organism>
<feature type="region of interest" description="Disordered" evidence="7">
    <location>
        <begin position="192"/>
        <end position="222"/>
    </location>
</feature>
<dbReference type="InterPro" id="IPR044810">
    <property type="entry name" value="WRKY_plant"/>
</dbReference>
<protein>
    <recommendedName>
        <fullName evidence="8">WRKY domain-containing protein</fullName>
    </recommendedName>
</protein>
<dbReference type="GO" id="GO:0005634">
    <property type="term" value="C:nucleus"/>
    <property type="evidence" value="ECO:0007669"/>
    <property type="project" value="UniProtKB-SubCell"/>
</dbReference>
<dbReference type="FunFam" id="2.20.25.80:FF:000008">
    <property type="entry name" value="WRKY transcription factor 40"/>
    <property type="match status" value="1"/>
</dbReference>
<dbReference type="GO" id="GO:0043565">
    <property type="term" value="F:sequence-specific DNA binding"/>
    <property type="evidence" value="ECO:0007669"/>
    <property type="project" value="InterPro"/>
</dbReference>
<dbReference type="AlphaFoldDB" id="A0AAN9SYV4"/>
<evidence type="ECO:0000256" key="6">
    <source>
        <dbReference type="SAM" id="Coils"/>
    </source>
</evidence>
<dbReference type="InterPro" id="IPR003657">
    <property type="entry name" value="WRKY_dom"/>
</dbReference>
<evidence type="ECO:0000259" key="8">
    <source>
        <dbReference type="PROSITE" id="PS50811"/>
    </source>
</evidence>
<dbReference type="EMBL" id="JAYMYS010000001">
    <property type="protein sequence ID" value="KAK7410215.1"/>
    <property type="molecule type" value="Genomic_DNA"/>
</dbReference>
<evidence type="ECO:0000256" key="2">
    <source>
        <dbReference type="ARBA" id="ARBA00023015"/>
    </source>
</evidence>
<dbReference type="GO" id="GO:0002237">
    <property type="term" value="P:response to molecule of bacterial origin"/>
    <property type="evidence" value="ECO:0007669"/>
    <property type="project" value="UniProtKB-ARBA"/>
</dbReference>
<evidence type="ECO:0000313" key="10">
    <source>
        <dbReference type="Proteomes" id="UP001386955"/>
    </source>
</evidence>
<dbReference type="InterPro" id="IPR036576">
    <property type="entry name" value="WRKY_dom_sf"/>
</dbReference>
<dbReference type="GO" id="GO:0003700">
    <property type="term" value="F:DNA-binding transcription factor activity"/>
    <property type="evidence" value="ECO:0007669"/>
    <property type="project" value="InterPro"/>
</dbReference>
<comment type="caution">
    <text evidence="9">The sequence shown here is derived from an EMBL/GenBank/DDBJ whole genome shotgun (WGS) entry which is preliminary data.</text>
</comment>
<sequence>MEPTCVDTSLNLNVISAPLPHTDLTAEFLVQELQRLSSENKRLTETLNQVCDNYAALHKHLSEFRQVKNANSDKETTASLKRKAESENCVNLFGINSYAECSTVTEEDTFKRPKHSLSPKVSKVFVRTDASDTSLYVRDGYQWRKYGQKVTRDNPSPRAYFKCSYAPSCPVKKKVQRSVEDPSVLVTTYEGEHNHGQQQPELSVNSSQSETTTGSVAATNSSPMNRYAAPIVTLDLVQSRVVDINEQKSSIHNLLVRQMATSLTRDPNFTAALATALSGTILDTKPSI</sequence>
<keyword evidence="2" id="KW-0805">Transcription regulation</keyword>
<keyword evidence="4" id="KW-0804">Transcription</keyword>
<dbReference type="GO" id="GO:0009751">
    <property type="term" value="P:response to salicylic acid"/>
    <property type="evidence" value="ECO:0007669"/>
    <property type="project" value="UniProtKB-ARBA"/>
</dbReference>
<dbReference type="GO" id="GO:0031347">
    <property type="term" value="P:regulation of defense response"/>
    <property type="evidence" value="ECO:0007669"/>
    <property type="project" value="UniProtKB-ARBA"/>
</dbReference>
<evidence type="ECO:0000256" key="3">
    <source>
        <dbReference type="ARBA" id="ARBA00023125"/>
    </source>
</evidence>
<comment type="subcellular location">
    <subcellularLocation>
        <location evidence="1">Nucleus</location>
    </subcellularLocation>
</comment>
<proteinExistence type="predicted"/>
<dbReference type="Proteomes" id="UP001386955">
    <property type="component" value="Unassembled WGS sequence"/>
</dbReference>